<dbReference type="Gene3D" id="1.25.40.10">
    <property type="entry name" value="Tetratricopeptide repeat domain"/>
    <property type="match status" value="1"/>
</dbReference>
<dbReference type="InterPro" id="IPR046960">
    <property type="entry name" value="PPR_At4g14850-like_plant"/>
</dbReference>
<dbReference type="PANTHER" id="PTHR47926">
    <property type="entry name" value="PENTATRICOPEPTIDE REPEAT-CONTAINING PROTEIN"/>
    <property type="match status" value="1"/>
</dbReference>
<dbReference type="NCBIfam" id="TIGR00756">
    <property type="entry name" value="PPR"/>
    <property type="match status" value="2"/>
</dbReference>
<gene>
    <name evidence="3" type="ORF">AAHA92_12634</name>
</gene>
<evidence type="ECO:0000256" key="1">
    <source>
        <dbReference type="ARBA" id="ARBA00022737"/>
    </source>
</evidence>
<evidence type="ECO:0008006" key="5">
    <source>
        <dbReference type="Google" id="ProtNLM"/>
    </source>
</evidence>
<dbReference type="AlphaFoldDB" id="A0ABD1HKX9"/>
<name>A0ABD1HKX9_SALDI</name>
<evidence type="ECO:0000313" key="3">
    <source>
        <dbReference type="EMBL" id="KAL1557107.1"/>
    </source>
</evidence>
<protein>
    <recommendedName>
        <fullName evidence="5">Pentatricopeptide repeat-containing protein</fullName>
    </recommendedName>
</protein>
<evidence type="ECO:0000256" key="2">
    <source>
        <dbReference type="PROSITE-ProRule" id="PRU00708"/>
    </source>
</evidence>
<keyword evidence="4" id="KW-1185">Reference proteome</keyword>
<accession>A0ABD1HKX9</accession>
<dbReference type="Pfam" id="PF01535">
    <property type="entry name" value="PPR"/>
    <property type="match status" value="2"/>
</dbReference>
<dbReference type="InterPro" id="IPR002885">
    <property type="entry name" value="PPR_rpt"/>
</dbReference>
<proteinExistence type="predicted"/>
<dbReference type="InterPro" id="IPR011990">
    <property type="entry name" value="TPR-like_helical_dom_sf"/>
</dbReference>
<sequence>MALSSDMISFDHALKLFNDLPTPNLISHNTLIKCSIGKSHKIAAVAYNRLRESDILANSFTFTFLLSCFASFQKLRCGETVHGHVLKIGYSSSVFVMNNLLDFYSKCAADLGVVVKVFDEMAERDVVSWNTMIRTYMSYREVSCAMRLFEALPEKNLVSWNTVVSGLVKGGEMELADEVYKALRSLNRQMKPLFGVNVDSAVTMGS</sequence>
<organism evidence="3 4">
    <name type="scientific">Salvia divinorum</name>
    <name type="common">Maria pastora</name>
    <name type="synonym">Diviner's sage</name>
    <dbReference type="NCBI Taxonomy" id="28513"/>
    <lineage>
        <taxon>Eukaryota</taxon>
        <taxon>Viridiplantae</taxon>
        <taxon>Streptophyta</taxon>
        <taxon>Embryophyta</taxon>
        <taxon>Tracheophyta</taxon>
        <taxon>Spermatophyta</taxon>
        <taxon>Magnoliopsida</taxon>
        <taxon>eudicotyledons</taxon>
        <taxon>Gunneridae</taxon>
        <taxon>Pentapetalae</taxon>
        <taxon>asterids</taxon>
        <taxon>lamiids</taxon>
        <taxon>Lamiales</taxon>
        <taxon>Lamiaceae</taxon>
        <taxon>Nepetoideae</taxon>
        <taxon>Mentheae</taxon>
        <taxon>Salviinae</taxon>
        <taxon>Salvia</taxon>
        <taxon>Salvia subgen. Calosphace</taxon>
    </lineage>
</organism>
<dbReference type="EMBL" id="JBEAFC010000005">
    <property type="protein sequence ID" value="KAL1557107.1"/>
    <property type="molecule type" value="Genomic_DNA"/>
</dbReference>
<dbReference type="PANTHER" id="PTHR47926:SF531">
    <property type="entry name" value="TETRATRICOPEPTIDE REPEAT SUPERFAMILY PROTEIN"/>
    <property type="match status" value="1"/>
</dbReference>
<dbReference type="Proteomes" id="UP001567538">
    <property type="component" value="Unassembled WGS sequence"/>
</dbReference>
<comment type="caution">
    <text evidence="3">The sequence shown here is derived from an EMBL/GenBank/DDBJ whole genome shotgun (WGS) entry which is preliminary data.</text>
</comment>
<keyword evidence="1" id="KW-0677">Repeat</keyword>
<feature type="repeat" description="PPR" evidence="2">
    <location>
        <begin position="125"/>
        <end position="159"/>
    </location>
</feature>
<evidence type="ECO:0000313" key="4">
    <source>
        <dbReference type="Proteomes" id="UP001567538"/>
    </source>
</evidence>
<dbReference type="PROSITE" id="PS51375">
    <property type="entry name" value="PPR"/>
    <property type="match status" value="1"/>
</dbReference>
<reference evidence="3 4" key="1">
    <citation type="submission" date="2024-06" db="EMBL/GenBank/DDBJ databases">
        <title>A chromosome level genome sequence of Diviner's sage (Salvia divinorum).</title>
        <authorList>
            <person name="Ford S.A."/>
            <person name="Ro D.-K."/>
            <person name="Ness R.W."/>
            <person name="Phillips M.A."/>
        </authorList>
    </citation>
    <scope>NUCLEOTIDE SEQUENCE [LARGE SCALE GENOMIC DNA]</scope>
    <source>
        <strain evidence="3">SAF-2024a</strain>
        <tissue evidence="3">Leaf</tissue>
    </source>
</reference>